<dbReference type="InterPro" id="IPR036084">
    <property type="entry name" value="Ser_inhib-like_sf"/>
</dbReference>
<feature type="domain" description="VWFC" evidence="8">
    <location>
        <begin position="880"/>
        <end position="955"/>
    </location>
</feature>
<evidence type="ECO:0000259" key="8">
    <source>
        <dbReference type="PROSITE" id="PS50184"/>
    </source>
</evidence>
<dbReference type="PROSITE" id="PS50184">
    <property type="entry name" value="VWFC_2"/>
    <property type="match status" value="4"/>
</dbReference>
<dbReference type="SMART" id="SM00832">
    <property type="entry name" value="C8"/>
    <property type="match status" value="2"/>
</dbReference>
<dbReference type="PROSITE" id="PS01225">
    <property type="entry name" value="CTCK_2"/>
    <property type="match status" value="1"/>
</dbReference>
<feature type="disulfide bond" evidence="6">
    <location>
        <begin position="116"/>
        <end position="131"/>
    </location>
</feature>
<accession>A0AAJ7T7J8</accession>
<feature type="domain" description="CTCK" evidence="7">
    <location>
        <begin position="1340"/>
        <end position="1430"/>
    </location>
</feature>
<dbReference type="SUPFAM" id="SSF57424">
    <property type="entry name" value="LDL receptor-like module"/>
    <property type="match status" value="1"/>
</dbReference>
<dbReference type="InterPro" id="IPR050780">
    <property type="entry name" value="Mucin_vWF_Thrombospondin_sf"/>
</dbReference>
<dbReference type="Proteomes" id="UP001318040">
    <property type="component" value="Chromosome 19"/>
</dbReference>
<dbReference type="SMART" id="SM00215">
    <property type="entry name" value="VWC_out"/>
    <property type="match status" value="1"/>
</dbReference>
<dbReference type="SMART" id="SM00192">
    <property type="entry name" value="LDLa"/>
    <property type="match status" value="1"/>
</dbReference>
<dbReference type="PROSITE" id="PS01185">
    <property type="entry name" value="CTCK_1"/>
    <property type="match status" value="1"/>
</dbReference>
<feature type="domain" description="VWFC" evidence="8">
    <location>
        <begin position="1262"/>
        <end position="1331"/>
    </location>
</feature>
<proteinExistence type="predicted"/>
<sequence>MTVDIDNSTCSSCLEGLFCYKGACVPLYDCPCVVNGAAYEHGSIWNELCKTCMCIDGNVECIMQTCLVTSQEGCSVGEYYVLEADSCCGICRPCCNNSQFNCHSSGCQCIPNSWVCDGTDDCTGGEDEDNCVTSTLVYSTSSPPVTTTGEITTVIITTPQPTTYTTEHTFSTSQPPVGTTTRWSTTTSPPEGCVYMGVFYPVNGSWPSGVNGCGQCYCRSQDTVKCDYSNCEQTCIAASDQLKTFDDQQYQIDYCSHVLSKDCANGTFEIVYVLKCSGDGNNCSPAVHIATSDTVLVLESINYVIVNDVSYTAAQIQIIGLHINALNISYVTDSQILVSSSLGFKVIWKNGYETQVVVDESLKGRVCGLCGNANGNKMDDFVFRNGTAAANISDFIKSWEVGTNLCSKPNTTCLESKEAIEICKAIFSPVFLECQGWVDANLYYNLCLTDVCKCIDANASISAASQCKCPSFASYTQQCMNKGKCINWRVPVNCPVNCNNNMVYKECASGCPKTCSNINGQPQNNCAIPLTSGCMCPDDKVWNGNTCVGIDSCNPCVCTGYGDPHYITFDGKYYPFMGNCSYVLVNDTLSNDLLIYATNEYCTASTTMTCTKSVTALYKGNNVTLLLNKYINANGALLKLPPSRVIGSVIFVELVGLIEVLTIPEIGLKLTFTPSNMAFRIELPPSIWWNRTEGLCGSCDGNPKDDFITNNGSLVKDSDEFGYSWAISPDNKTTCYPQPPHQPCNTTDCCVNGAPVNICNVIYTTAFKACHPLVNPDVYYNSCRFDVCKLGGNQSACASLEEYSKQCLKVGICINWRNSSLCPYECPAPYQYQPCAPTCPKTCDNYENYQPSNCDRIEGCMCPDNYVYYNGTCVAPSRCPKCIGNDGTAYAPGDKWYPNGNKCTECECSTMAPGGSYSALCKAYSCRFENVTCADGQKKHSVLDSNGCCMTDICLPCEVSDCINPPPIPTCDVGEELVLQEVKECCKKYKCQCVPSSCQNEVPVCKADYILKVINPSACCKIYNCVCPEVCSNSSQPPTDIPFGYKVINLNEGGCCPVYSIVCDKDICKSVPPPVCNPPKILNVTVGSCCNKTECVCPSCDHVVVPVCGQYEVLQTTAGPCCNSYSCICDSSKCPVYNISCQSVNQMVVAGSVVPCCGPIPVCQCKHSCAPSNCPEGSLSVVKGQDACNCSIYECRQRQCLFDGQIYPVDSTWGVDVCTVCFCEEVDQNFRIRCEVESCAPCGLGLANSPIAGTCCGECVEVNCTTYDNGDIKMYQPGEQWNPDFDSCTTCICVESLGQVSEVCNTIRCDPVPDDCKPENVVQDGCCLKCLTHNEPNMTCQPVLVNGKSTPISAEGCVSHEYVDVMECAGTCSATTLYSAETDTFDRRCGCCAPAQTEKRSVQLFCPNGSQKTHSYTYVQSCSCQYSQCPE</sequence>
<dbReference type="SMART" id="SM00041">
    <property type="entry name" value="CT"/>
    <property type="match status" value="1"/>
</dbReference>
<feature type="domain" description="VWFC" evidence="8">
    <location>
        <begin position="1198"/>
        <end position="1260"/>
    </location>
</feature>
<dbReference type="Pfam" id="PF08742">
    <property type="entry name" value="C8"/>
    <property type="match status" value="2"/>
</dbReference>
<dbReference type="SUPFAM" id="SSF57567">
    <property type="entry name" value="Serine protease inhibitors"/>
    <property type="match status" value="2"/>
</dbReference>
<evidence type="ECO:0000256" key="5">
    <source>
        <dbReference type="PROSITE-ProRule" id="PRU00039"/>
    </source>
</evidence>
<protein>
    <submittedName>
        <fullName evidence="11">von Willebrand factor-like</fullName>
    </submittedName>
</protein>
<dbReference type="InterPro" id="IPR014853">
    <property type="entry name" value="VWF/SSPO/ZAN-like_Cys-rich_dom"/>
</dbReference>
<dbReference type="Pfam" id="PF00093">
    <property type="entry name" value="VWC"/>
    <property type="match status" value="2"/>
</dbReference>
<dbReference type="KEGG" id="pmrn:116943712"/>
<feature type="disulfide bond" evidence="5">
    <location>
        <begin position="1372"/>
        <end position="1424"/>
    </location>
</feature>
<dbReference type="Pfam" id="PF01826">
    <property type="entry name" value="TIL"/>
    <property type="match status" value="2"/>
</dbReference>
<keyword evidence="10" id="KW-1185">Reference proteome</keyword>
<keyword evidence="4" id="KW-0325">Glycoprotein</keyword>
<dbReference type="InterPro" id="IPR002172">
    <property type="entry name" value="LDrepeatLR_classA_rpt"/>
</dbReference>
<dbReference type="SUPFAM" id="SSF57603">
    <property type="entry name" value="FnI-like domain"/>
    <property type="match status" value="2"/>
</dbReference>
<organism evidence="10 11">
    <name type="scientific">Petromyzon marinus</name>
    <name type="common">Sea lamprey</name>
    <dbReference type="NCBI Taxonomy" id="7757"/>
    <lineage>
        <taxon>Eukaryota</taxon>
        <taxon>Metazoa</taxon>
        <taxon>Chordata</taxon>
        <taxon>Craniata</taxon>
        <taxon>Vertebrata</taxon>
        <taxon>Cyclostomata</taxon>
        <taxon>Hyperoartia</taxon>
        <taxon>Petromyzontiformes</taxon>
        <taxon>Petromyzontidae</taxon>
        <taxon>Petromyzon</taxon>
    </lineage>
</organism>
<dbReference type="GO" id="GO:0007155">
    <property type="term" value="P:cell adhesion"/>
    <property type="evidence" value="ECO:0007669"/>
    <property type="project" value="UniProtKB-KW"/>
</dbReference>
<dbReference type="SMART" id="SM00214">
    <property type="entry name" value="VWC"/>
    <property type="match status" value="5"/>
</dbReference>
<evidence type="ECO:0000256" key="6">
    <source>
        <dbReference type="PROSITE-ProRule" id="PRU00124"/>
    </source>
</evidence>
<dbReference type="InterPro" id="IPR002919">
    <property type="entry name" value="TIL_dom"/>
</dbReference>
<comment type="caution">
    <text evidence="5">Lacks conserved residue(s) required for the propagation of feature annotation.</text>
</comment>
<dbReference type="InterPro" id="IPR001846">
    <property type="entry name" value="VWF_type-D"/>
</dbReference>
<dbReference type="PANTHER" id="PTHR11339:SF402">
    <property type="entry name" value="VWFD DOMAIN-CONTAINING PROTEIN"/>
    <property type="match status" value="1"/>
</dbReference>
<feature type="disulfide bond" evidence="5">
    <location>
        <begin position="1357"/>
        <end position="1406"/>
    </location>
</feature>
<evidence type="ECO:0000256" key="1">
    <source>
        <dbReference type="ARBA" id="ARBA00022737"/>
    </source>
</evidence>
<feature type="disulfide bond" evidence="5">
    <location>
        <begin position="1368"/>
        <end position="1422"/>
    </location>
</feature>
<evidence type="ECO:0000259" key="7">
    <source>
        <dbReference type="PROSITE" id="PS01225"/>
    </source>
</evidence>
<evidence type="ECO:0000256" key="2">
    <source>
        <dbReference type="ARBA" id="ARBA00022889"/>
    </source>
</evidence>
<dbReference type="InterPro" id="IPR001007">
    <property type="entry name" value="VWF_dom"/>
</dbReference>
<dbReference type="PROSITE" id="PS51233">
    <property type="entry name" value="VWFD"/>
    <property type="match status" value="2"/>
</dbReference>
<dbReference type="PROSITE" id="PS50068">
    <property type="entry name" value="LDLRA_2"/>
    <property type="match status" value="1"/>
</dbReference>
<keyword evidence="2" id="KW-0130">Cell adhesion</keyword>
<feature type="domain" description="VWFC" evidence="8">
    <location>
        <begin position="32"/>
        <end position="92"/>
    </location>
</feature>
<reference evidence="11" key="1">
    <citation type="submission" date="2025-08" db="UniProtKB">
        <authorList>
            <consortium name="RefSeq"/>
        </authorList>
    </citation>
    <scope>IDENTIFICATION</scope>
    <source>
        <tissue evidence="11">Sperm</tissue>
    </source>
</reference>
<dbReference type="Gene3D" id="2.10.70.10">
    <property type="entry name" value="Complement Module, domain 1"/>
    <property type="match status" value="1"/>
</dbReference>
<dbReference type="PROSITE" id="PS01208">
    <property type="entry name" value="VWFC_1"/>
    <property type="match status" value="2"/>
</dbReference>
<feature type="domain" description="VWFD" evidence="9">
    <location>
        <begin position="556"/>
        <end position="736"/>
    </location>
</feature>
<dbReference type="Gene3D" id="4.10.400.10">
    <property type="entry name" value="Low-density Lipoprotein Receptor"/>
    <property type="match status" value="1"/>
</dbReference>
<evidence type="ECO:0000256" key="4">
    <source>
        <dbReference type="ARBA" id="ARBA00023180"/>
    </source>
</evidence>
<dbReference type="RefSeq" id="XP_032812697.1">
    <property type="nucleotide sequence ID" value="XM_032956806.1"/>
</dbReference>
<keyword evidence="1" id="KW-0677">Repeat</keyword>
<dbReference type="CDD" id="cd19941">
    <property type="entry name" value="TIL"/>
    <property type="match status" value="2"/>
</dbReference>
<dbReference type="CDD" id="cd00112">
    <property type="entry name" value="LDLa"/>
    <property type="match status" value="1"/>
</dbReference>
<evidence type="ECO:0000313" key="11">
    <source>
        <dbReference type="RefSeq" id="XP_032812697.1"/>
    </source>
</evidence>
<name>A0AAJ7T7J8_PETMA</name>
<keyword evidence="3 5" id="KW-1015">Disulfide bond</keyword>
<gene>
    <name evidence="11" type="primary">LOC116943712</name>
</gene>
<dbReference type="InterPro" id="IPR006207">
    <property type="entry name" value="Cys_knot_C"/>
</dbReference>
<feature type="domain" description="VWFD" evidence="9">
    <location>
        <begin position="233"/>
        <end position="407"/>
    </location>
</feature>
<dbReference type="PANTHER" id="PTHR11339">
    <property type="entry name" value="EXTRACELLULAR MATRIX GLYCOPROTEIN RELATED"/>
    <property type="match status" value="1"/>
</dbReference>
<dbReference type="PROSITE" id="PS01209">
    <property type="entry name" value="LDLRA_1"/>
    <property type="match status" value="1"/>
</dbReference>
<evidence type="ECO:0000313" key="10">
    <source>
        <dbReference type="Proteomes" id="UP001318040"/>
    </source>
</evidence>
<dbReference type="InterPro" id="IPR023415">
    <property type="entry name" value="LDLR_class-A_CS"/>
</dbReference>
<evidence type="ECO:0000256" key="3">
    <source>
        <dbReference type="ARBA" id="ARBA00023157"/>
    </source>
</evidence>
<evidence type="ECO:0000259" key="9">
    <source>
        <dbReference type="PROSITE" id="PS51233"/>
    </source>
</evidence>
<dbReference type="InterPro" id="IPR036055">
    <property type="entry name" value="LDL_receptor-like_sf"/>
</dbReference>
<dbReference type="SMART" id="SM00216">
    <property type="entry name" value="VWD"/>
    <property type="match status" value="2"/>
</dbReference>
<dbReference type="Pfam" id="PF00094">
    <property type="entry name" value="VWD"/>
    <property type="match status" value="2"/>
</dbReference>